<keyword evidence="3 4" id="KW-0802">TPR repeat</keyword>
<dbReference type="PANTHER" id="PTHR45586">
    <property type="entry name" value="TPR REPEAT-CONTAINING PROTEIN PA4667"/>
    <property type="match status" value="1"/>
</dbReference>
<evidence type="ECO:0000256" key="3">
    <source>
        <dbReference type="ARBA" id="ARBA00022803"/>
    </source>
</evidence>
<feature type="topological domain" description="Cytoplasmic" evidence="4">
    <location>
        <begin position="23"/>
        <end position="391"/>
    </location>
</feature>
<dbReference type="NCBIfam" id="NF008757">
    <property type="entry name" value="PRK11788.1-5"/>
    <property type="match status" value="1"/>
</dbReference>
<dbReference type="PANTHER" id="PTHR45586:SF1">
    <property type="entry name" value="LIPOPOLYSACCHARIDE ASSEMBLY PROTEIN B"/>
    <property type="match status" value="1"/>
</dbReference>
<keyword evidence="4" id="KW-1003">Cell membrane</keyword>
<dbReference type="Gene3D" id="1.25.40.10">
    <property type="entry name" value="Tetratricopeptide repeat domain"/>
    <property type="match status" value="2"/>
</dbReference>
<dbReference type="HAMAP" id="MF_00994">
    <property type="entry name" value="LPS_assembly_LapB"/>
    <property type="match status" value="1"/>
</dbReference>
<keyword evidence="6" id="KW-0808">Transferase</keyword>
<evidence type="ECO:0000256" key="4">
    <source>
        <dbReference type="HAMAP-Rule" id="MF_00994"/>
    </source>
</evidence>
<keyword evidence="4" id="KW-0812">Transmembrane</keyword>
<dbReference type="EMBL" id="CP014646">
    <property type="protein sequence ID" value="AMO35629.1"/>
    <property type="molecule type" value="Genomic_DNA"/>
</dbReference>
<keyword evidence="4" id="KW-0997">Cell inner membrane</keyword>
<dbReference type="InterPro" id="IPR051012">
    <property type="entry name" value="CellSynth/LPSAsmb/PSIAsmb"/>
</dbReference>
<gene>
    <name evidence="4" type="primary">lapB</name>
    <name evidence="6" type="ORF">AC731_000875</name>
</gene>
<feature type="binding site" evidence="4">
    <location>
        <position position="359"/>
    </location>
    <ligand>
        <name>Fe cation</name>
        <dbReference type="ChEBI" id="CHEBI:24875"/>
    </ligand>
</feature>
<keyword evidence="7" id="KW-1185">Reference proteome</keyword>
<dbReference type="GO" id="GO:0016740">
    <property type="term" value="F:transferase activity"/>
    <property type="evidence" value="ECO:0007669"/>
    <property type="project" value="UniProtKB-KW"/>
</dbReference>
<dbReference type="RefSeq" id="WP_048708687.1">
    <property type="nucleotide sequence ID" value="NZ_CP014646.1"/>
</dbReference>
<dbReference type="GO" id="GO:0046890">
    <property type="term" value="P:regulation of lipid biosynthetic process"/>
    <property type="evidence" value="ECO:0007669"/>
    <property type="project" value="UniProtKB-UniRule"/>
</dbReference>
<proteinExistence type="inferred from homology"/>
<dbReference type="NCBIfam" id="NF008755">
    <property type="entry name" value="PRK11788.1-3"/>
    <property type="match status" value="1"/>
</dbReference>
<feature type="binding site" evidence="4">
    <location>
        <position position="356"/>
    </location>
    <ligand>
        <name>Fe cation</name>
        <dbReference type="ChEBI" id="CHEBI:24875"/>
    </ligand>
</feature>
<dbReference type="GO" id="GO:0008653">
    <property type="term" value="P:lipopolysaccharide metabolic process"/>
    <property type="evidence" value="ECO:0007669"/>
    <property type="project" value="InterPro"/>
</dbReference>
<dbReference type="GO" id="GO:0009898">
    <property type="term" value="C:cytoplasmic side of plasma membrane"/>
    <property type="evidence" value="ECO:0007669"/>
    <property type="project" value="UniProtKB-UniRule"/>
</dbReference>
<dbReference type="STRING" id="1134435.AC731_000875"/>
<evidence type="ECO:0000256" key="1">
    <source>
        <dbReference type="ARBA" id="ARBA00022723"/>
    </source>
</evidence>
<keyword evidence="2 4" id="KW-0677">Repeat</keyword>
<keyword evidence="4" id="KW-0472">Membrane</keyword>
<feature type="binding site" evidence="4">
    <location>
        <position position="373"/>
    </location>
    <ligand>
        <name>Fe cation</name>
        <dbReference type="ChEBI" id="CHEBI:24875"/>
    </ligand>
</feature>
<dbReference type="AlphaFoldDB" id="A0A140ID04"/>
<evidence type="ECO:0000313" key="6">
    <source>
        <dbReference type="EMBL" id="AMO35629.1"/>
    </source>
</evidence>
<feature type="binding site" evidence="4">
    <location>
        <position position="370"/>
    </location>
    <ligand>
        <name>Fe cation</name>
        <dbReference type="ChEBI" id="CHEBI:24875"/>
    </ligand>
</feature>
<keyword evidence="1 4" id="KW-0479">Metal-binding</keyword>
<accession>A0A140ID04</accession>
<evidence type="ECO:0000256" key="2">
    <source>
        <dbReference type="ARBA" id="ARBA00022737"/>
    </source>
</evidence>
<dbReference type="SUPFAM" id="SSF48452">
    <property type="entry name" value="TPR-like"/>
    <property type="match status" value="1"/>
</dbReference>
<evidence type="ECO:0000259" key="5">
    <source>
        <dbReference type="Pfam" id="PF18073"/>
    </source>
</evidence>
<dbReference type="Pfam" id="PF13432">
    <property type="entry name" value="TPR_16"/>
    <property type="match status" value="1"/>
</dbReference>
<feature type="domain" description="LapB rubredoxin metal binding" evidence="5">
    <location>
        <begin position="354"/>
        <end position="378"/>
    </location>
</feature>
<sequence>MEIELWWLLALPLFFALGWLAARIDIRQVVQESRSLPRSYLSGLNFLLNEQPDKAIDSFVEAVRIDPQTIELHFALGSLFRRRGETDRAIRIHQLLVDREDVTEDQRLQALGELGQDFLKAGLLDRAEAVFVRLRGTRADDVALRYLLEIYQQEKDWAKAIEVAAALPDHESVMWRTEVANFHCELAAGALANSRLDEAEAHVADALKVNPRCVRASLLRGDICMARGHDEDALAAWKRIENQDPVYLALAAERIMDAYGRIGRLEEGHQLLRAWLDGHASLDLLDELFHWEMEKQGPRAAYDLVREELRRNPTLLGLDKLLEAALLTVPTEHRGDVELVKQLIHGHTRKVARYRCDACGFKARQFHWRCPACGGWETYPPRRTEEFDLTP</sequence>
<comment type="function">
    <text evidence="4">Modulates cellular lipopolysaccharide (LPS) levels by regulating LpxC, which is involved in lipid A biosynthesis. May act by modulating the proteolytic activity of FtsH towards LpxC. May also coordinate assembly of proteins involved in LPS synthesis at the plasma membrane.</text>
</comment>
<dbReference type="SMART" id="SM00028">
    <property type="entry name" value="TPR"/>
    <property type="match status" value="4"/>
</dbReference>
<dbReference type="InterPro" id="IPR019734">
    <property type="entry name" value="TPR_rpt"/>
</dbReference>
<dbReference type="InterPro" id="IPR030865">
    <property type="entry name" value="LapB"/>
</dbReference>
<organism evidence="6 7">
    <name type="scientific">Thauera humireducens</name>
    <dbReference type="NCBI Taxonomy" id="1134435"/>
    <lineage>
        <taxon>Bacteria</taxon>
        <taxon>Pseudomonadati</taxon>
        <taxon>Pseudomonadota</taxon>
        <taxon>Betaproteobacteria</taxon>
        <taxon>Rhodocyclales</taxon>
        <taxon>Zoogloeaceae</taxon>
        <taxon>Thauera</taxon>
    </lineage>
</organism>
<dbReference type="KEGG" id="thu:AC731_000875"/>
<dbReference type="InterPro" id="IPR041166">
    <property type="entry name" value="Rubredoxin_2"/>
</dbReference>
<keyword evidence="4" id="KW-0408">Iron</keyword>
<dbReference type="InterPro" id="IPR011990">
    <property type="entry name" value="TPR-like_helical_dom_sf"/>
</dbReference>
<dbReference type="Pfam" id="PF18073">
    <property type="entry name" value="Zn_ribbon_LapB"/>
    <property type="match status" value="1"/>
</dbReference>
<evidence type="ECO:0000313" key="7">
    <source>
        <dbReference type="Proteomes" id="UP000036902"/>
    </source>
</evidence>
<comment type="subcellular location">
    <subcellularLocation>
        <location evidence="4">Cell inner membrane</location>
        <topology evidence="4">Single-pass membrane protein</topology>
        <orientation evidence="4">Cytoplasmic side</orientation>
    </subcellularLocation>
</comment>
<dbReference type="Proteomes" id="UP000036902">
    <property type="component" value="Chromosome"/>
</dbReference>
<reference evidence="7" key="1">
    <citation type="submission" date="2016-03" db="EMBL/GenBank/DDBJ databases">
        <authorList>
            <person name="Ma C."/>
            <person name="Zhou S."/>
            <person name="Yang G."/>
        </authorList>
    </citation>
    <scope>NUCLEOTIDE SEQUENCE [LARGE SCALE GENOMIC DNA]</scope>
    <source>
        <strain evidence="7">SgZ-1</strain>
    </source>
</reference>
<protein>
    <recommendedName>
        <fullName evidence="4">Lipopolysaccharide assembly protein B</fullName>
    </recommendedName>
</protein>
<dbReference type="GO" id="GO:0005506">
    <property type="term" value="F:iron ion binding"/>
    <property type="evidence" value="ECO:0007669"/>
    <property type="project" value="UniProtKB-UniRule"/>
</dbReference>
<keyword evidence="4" id="KW-1133">Transmembrane helix</keyword>
<comment type="similarity">
    <text evidence="4">Belongs to the LapB family.</text>
</comment>
<name>A0A140ID04_9RHOO</name>